<comment type="caution">
    <text evidence="1">The sequence shown here is derived from an EMBL/GenBank/DDBJ whole genome shotgun (WGS) entry which is preliminary data.</text>
</comment>
<organism evidence="1 2">
    <name type="scientific">Trichocladium antarcticum</name>
    <dbReference type="NCBI Taxonomy" id="1450529"/>
    <lineage>
        <taxon>Eukaryota</taxon>
        <taxon>Fungi</taxon>
        <taxon>Dikarya</taxon>
        <taxon>Ascomycota</taxon>
        <taxon>Pezizomycotina</taxon>
        <taxon>Sordariomycetes</taxon>
        <taxon>Sordariomycetidae</taxon>
        <taxon>Sordariales</taxon>
        <taxon>Chaetomiaceae</taxon>
        <taxon>Trichocladium</taxon>
    </lineage>
</organism>
<evidence type="ECO:0000313" key="2">
    <source>
        <dbReference type="Proteomes" id="UP001304895"/>
    </source>
</evidence>
<dbReference type="AlphaFoldDB" id="A0AAN6ZFF3"/>
<reference evidence="1" key="1">
    <citation type="journal article" date="2023" name="Mol. Phylogenet. Evol.">
        <title>Genome-scale phylogeny and comparative genomics of the fungal order Sordariales.</title>
        <authorList>
            <person name="Hensen N."/>
            <person name="Bonometti L."/>
            <person name="Westerberg I."/>
            <person name="Brannstrom I.O."/>
            <person name="Guillou S."/>
            <person name="Cros-Aarteil S."/>
            <person name="Calhoun S."/>
            <person name="Haridas S."/>
            <person name="Kuo A."/>
            <person name="Mondo S."/>
            <person name="Pangilinan J."/>
            <person name="Riley R."/>
            <person name="LaButti K."/>
            <person name="Andreopoulos B."/>
            <person name="Lipzen A."/>
            <person name="Chen C."/>
            <person name="Yan M."/>
            <person name="Daum C."/>
            <person name="Ng V."/>
            <person name="Clum A."/>
            <person name="Steindorff A."/>
            <person name="Ohm R.A."/>
            <person name="Martin F."/>
            <person name="Silar P."/>
            <person name="Natvig D.O."/>
            <person name="Lalanne C."/>
            <person name="Gautier V."/>
            <person name="Ament-Velasquez S.L."/>
            <person name="Kruys A."/>
            <person name="Hutchinson M.I."/>
            <person name="Powell A.J."/>
            <person name="Barry K."/>
            <person name="Miller A.N."/>
            <person name="Grigoriev I.V."/>
            <person name="Debuchy R."/>
            <person name="Gladieux P."/>
            <person name="Hiltunen Thoren M."/>
            <person name="Johannesson H."/>
        </authorList>
    </citation>
    <scope>NUCLEOTIDE SEQUENCE</scope>
    <source>
        <strain evidence="1">CBS 123565</strain>
    </source>
</reference>
<proteinExistence type="predicted"/>
<accession>A0AAN6ZFF3</accession>
<dbReference type="EMBL" id="MU853402">
    <property type="protein sequence ID" value="KAK4137135.1"/>
    <property type="molecule type" value="Genomic_DNA"/>
</dbReference>
<reference evidence="1" key="2">
    <citation type="submission" date="2023-05" db="EMBL/GenBank/DDBJ databases">
        <authorList>
            <consortium name="Lawrence Berkeley National Laboratory"/>
            <person name="Steindorff A."/>
            <person name="Hensen N."/>
            <person name="Bonometti L."/>
            <person name="Westerberg I."/>
            <person name="Brannstrom I.O."/>
            <person name="Guillou S."/>
            <person name="Cros-Aarteil S."/>
            <person name="Calhoun S."/>
            <person name="Haridas S."/>
            <person name="Kuo A."/>
            <person name="Mondo S."/>
            <person name="Pangilinan J."/>
            <person name="Riley R."/>
            <person name="Labutti K."/>
            <person name="Andreopoulos B."/>
            <person name="Lipzen A."/>
            <person name="Chen C."/>
            <person name="Yanf M."/>
            <person name="Daum C."/>
            <person name="Ng V."/>
            <person name="Clum A."/>
            <person name="Ohm R."/>
            <person name="Martin F."/>
            <person name="Silar P."/>
            <person name="Natvig D."/>
            <person name="Lalanne C."/>
            <person name="Gautier V."/>
            <person name="Ament-Velasquez S.L."/>
            <person name="Kruys A."/>
            <person name="Hutchinson M.I."/>
            <person name="Powell A.J."/>
            <person name="Barry K."/>
            <person name="Miller A.N."/>
            <person name="Grigoriev I.V."/>
            <person name="Debuchy R."/>
            <person name="Gladieux P."/>
            <person name="Thoren M.H."/>
            <person name="Johannesson H."/>
        </authorList>
    </citation>
    <scope>NUCLEOTIDE SEQUENCE</scope>
    <source>
        <strain evidence="1">CBS 123565</strain>
    </source>
</reference>
<sequence>MAWRSAARPSHWPATSWLAEDTAVHSVRDDQHGGMLEELGAGAWLRGITIRVSSGVRNALETDVESKLRRRARAGTTLAGWPSQIIRNQIWLDWLVGRAEIDCAALPSYANRQKETEKPRATAYHDIFAILANASW</sequence>
<dbReference type="Proteomes" id="UP001304895">
    <property type="component" value="Unassembled WGS sequence"/>
</dbReference>
<protein>
    <submittedName>
        <fullName evidence="1">Uncharacterized protein</fullName>
    </submittedName>
</protein>
<evidence type="ECO:0000313" key="1">
    <source>
        <dbReference type="EMBL" id="KAK4137135.1"/>
    </source>
</evidence>
<gene>
    <name evidence="1" type="ORF">BT67DRAFT_96071</name>
</gene>
<name>A0AAN6ZFF3_9PEZI</name>
<keyword evidence="2" id="KW-1185">Reference proteome</keyword>